<name>A0AAV0TDJ6_HYABA</name>
<comment type="caution">
    <text evidence="3">The sequence shown here is derived from an EMBL/GenBank/DDBJ whole genome shotgun (WGS) entry which is preliminary data.</text>
</comment>
<organism evidence="3 4">
    <name type="scientific">Hyaloperonospora brassicae</name>
    <name type="common">Brassica downy mildew</name>
    <name type="synonym">Peronospora brassicae</name>
    <dbReference type="NCBI Taxonomy" id="162125"/>
    <lineage>
        <taxon>Eukaryota</taxon>
        <taxon>Sar</taxon>
        <taxon>Stramenopiles</taxon>
        <taxon>Oomycota</taxon>
        <taxon>Peronosporomycetes</taxon>
        <taxon>Peronosporales</taxon>
        <taxon>Peronosporaceae</taxon>
        <taxon>Hyaloperonospora</taxon>
    </lineage>
</organism>
<dbReference type="AlphaFoldDB" id="A0AAV0TDJ6"/>
<dbReference type="EMBL" id="CANTFL010000251">
    <property type="protein sequence ID" value="CAI5719678.1"/>
    <property type="molecule type" value="Genomic_DNA"/>
</dbReference>
<evidence type="ECO:0000256" key="1">
    <source>
        <dbReference type="SAM" id="MobiDB-lite"/>
    </source>
</evidence>
<keyword evidence="2" id="KW-0472">Membrane</keyword>
<protein>
    <submittedName>
        <fullName evidence="3">Uncharacterized protein</fullName>
    </submittedName>
</protein>
<keyword evidence="2" id="KW-0812">Transmembrane</keyword>
<accession>A0AAV0TDJ6</accession>
<evidence type="ECO:0000313" key="3">
    <source>
        <dbReference type="EMBL" id="CAI5719678.1"/>
    </source>
</evidence>
<keyword evidence="2" id="KW-1133">Transmembrane helix</keyword>
<keyword evidence="4" id="KW-1185">Reference proteome</keyword>
<feature type="compositionally biased region" description="Basic residues" evidence="1">
    <location>
        <begin position="1"/>
        <end position="10"/>
    </location>
</feature>
<reference evidence="3" key="1">
    <citation type="submission" date="2022-12" db="EMBL/GenBank/DDBJ databases">
        <authorList>
            <person name="Webb A."/>
        </authorList>
    </citation>
    <scope>NUCLEOTIDE SEQUENCE</scope>
    <source>
        <strain evidence="3">Hp1</strain>
    </source>
</reference>
<gene>
    <name evidence="3" type="ORF">HBR001_LOCUS2238</name>
</gene>
<proteinExistence type="predicted"/>
<sequence length="161" mass="18185">MHSIRRRLRHQSAPSSAAFVPKTRANDETDNPLRRRDPSQVSAHRVYDPSSGLACFLVGKCVPCSEMEKTEEEKMCRETGYRQELECPRAWTASTPSLVADPEGGGQKRFQSCFPNTTLFHGVAVLKFEAVMIVLLIVSVVLLRRERRKHLSAFNLLQDAE</sequence>
<feature type="region of interest" description="Disordered" evidence="1">
    <location>
        <begin position="1"/>
        <end position="42"/>
    </location>
</feature>
<feature type="transmembrane region" description="Helical" evidence="2">
    <location>
        <begin position="119"/>
        <end position="143"/>
    </location>
</feature>
<feature type="compositionally biased region" description="Basic and acidic residues" evidence="1">
    <location>
        <begin position="24"/>
        <end position="38"/>
    </location>
</feature>
<dbReference type="Proteomes" id="UP001162031">
    <property type="component" value="Unassembled WGS sequence"/>
</dbReference>
<evidence type="ECO:0000256" key="2">
    <source>
        <dbReference type="SAM" id="Phobius"/>
    </source>
</evidence>
<evidence type="ECO:0000313" key="4">
    <source>
        <dbReference type="Proteomes" id="UP001162031"/>
    </source>
</evidence>